<dbReference type="InterPro" id="IPR015943">
    <property type="entry name" value="WD40/YVTN_repeat-like_dom_sf"/>
</dbReference>
<evidence type="ECO:0000256" key="5">
    <source>
        <dbReference type="ARBA" id="ARBA00022701"/>
    </source>
</evidence>
<name>U6N2V1_9EIME</name>
<keyword evidence="9" id="KW-0505">Motor protein</keyword>
<dbReference type="GO" id="GO:0036158">
    <property type="term" value="P:outer dynein arm assembly"/>
    <property type="evidence" value="ECO:0007669"/>
    <property type="project" value="TreeGrafter"/>
</dbReference>
<evidence type="ECO:0000313" key="15">
    <source>
        <dbReference type="Proteomes" id="UP000030754"/>
    </source>
</evidence>
<evidence type="ECO:0000256" key="8">
    <source>
        <dbReference type="ARBA" id="ARBA00023069"/>
    </source>
</evidence>
<proteinExistence type="inferred from homology"/>
<sequence length="587" mass="65542">MNEYYYTYSKLRQEFGRHCSFSLTEPRILGVIDPNPEQMDQLIPQNPRNFCGDTLIELSEHTVNTGNVSVCGRGMRHVEGGWPKEVDPTDPQEVAKWKKRAERDPAFLQSVKQLTAECSRVLQQNLVVDLFEDYFKGSETSRGSEQRLYAKSIALLKDSLGQGQRSVTCIAWHPEGPQKLAVGYGVMEFPGQPESLPTSALLWDPSHPNNPVAELGTSSPVVSLAFNSKISDMLIGGCYNGVVCLWDLRKGMKPVEVSSSGSSHYDPVYEVVWTQSKTNSEFVSASTDGRVLWWDCRNLKEPVEECRLTPPPHSTSTASAGSSQGGTEQEEIENTKLLGAISLAWSLEAGPTKFLLGTEQGIVLSLKTRPKRPPEINQWFGWEEGQHCGTVRAVRRHPFFGKYFLSVGDWTAKVWMEEVRTPLITTPNHLAFLTDGQWSPTRPGLFMVTRTDGFLSFWDYYYKQQEVAFQHKVGTSPLTCLSVHPQGEMVAVGDADGRVTVLVLCEGLYVAAPNEKAAVSSMLEREARREKNIEVTKRQTEGKRQEEKPQARPRSAAVQEAVEAARTAFFKSIGKEDEPSQESEKAE</sequence>
<keyword evidence="15" id="KW-1185">Reference proteome</keyword>
<dbReference type="AlphaFoldDB" id="U6N2V1"/>
<keyword evidence="7" id="KW-0243">Dynein</keyword>
<dbReference type="InterPro" id="IPR036322">
    <property type="entry name" value="WD40_repeat_dom_sf"/>
</dbReference>
<dbReference type="SMART" id="SM00320">
    <property type="entry name" value="WD40"/>
    <property type="match status" value="6"/>
</dbReference>
<dbReference type="GeneID" id="25478632"/>
<dbReference type="Pfam" id="PF00400">
    <property type="entry name" value="WD40"/>
    <property type="match status" value="1"/>
</dbReference>
<feature type="region of interest" description="Disordered" evidence="13">
    <location>
        <begin position="305"/>
        <end position="331"/>
    </location>
</feature>
<evidence type="ECO:0000256" key="11">
    <source>
        <dbReference type="ARBA" id="ARBA00023273"/>
    </source>
</evidence>
<dbReference type="GO" id="GO:0003341">
    <property type="term" value="P:cilium movement"/>
    <property type="evidence" value="ECO:0007669"/>
    <property type="project" value="TreeGrafter"/>
</dbReference>
<evidence type="ECO:0000256" key="3">
    <source>
        <dbReference type="ARBA" id="ARBA00022490"/>
    </source>
</evidence>
<dbReference type="GO" id="GO:0045503">
    <property type="term" value="F:dynein light chain binding"/>
    <property type="evidence" value="ECO:0007669"/>
    <property type="project" value="TreeGrafter"/>
</dbReference>
<evidence type="ECO:0000256" key="10">
    <source>
        <dbReference type="ARBA" id="ARBA00023212"/>
    </source>
</evidence>
<keyword evidence="3" id="KW-0963">Cytoplasm</keyword>
<evidence type="ECO:0000256" key="4">
    <source>
        <dbReference type="ARBA" id="ARBA00022574"/>
    </source>
</evidence>
<accession>U6N2V1</accession>
<keyword evidence="4 12" id="KW-0853">WD repeat</keyword>
<dbReference type="GO" id="GO:0045504">
    <property type="term" value="F:dynein heavy chain binding"/>
    <property type="evidence" value="ECO:0007669"/>
    <property type="project" value="TreeGrafter"/>
</dbReference>
<reference evidence="14" key="2">
    <citation type="submission" date="2013-10" db="EMBL/GenBank/DDBJ databases">
        <authorList>
            <person name="Aslett M."/>
        </authorList>
    </citation>
    <scope>NUCLEOTIDE SEQUENCE [LARGE SCALE GENOMIC DNA]</scope>
    <source>
        <strain evidence="14">Houghton</strain>
    </source>
</reference>
<dbReference type="RefSeq" id="XP_013438993.1">
    <property type="nucleotide sequence ID" value="XM_013583539.1"/>
</dbReference>
<dbReference type="InterPro" id="IPR001680">
    <property type="entry name" value="WD40_rpt"/>
</dbReference>
<feature type="region of interest" description="Disordered" evidence="13">
    <location>
        <begin position="568"/>
        <end position="587"/>
    </location>
</feature>
<evidence type="ECO:0000256" key="7">
    <source>
        <dbReference type="ARBA" id="ARBA00023017"/>
    </source>
</evidence>
<evidence type="ECO:0000256" key="6">
    <source>
        <dbReference type="ARBA" id="ARBA00022737"/>
    </source>
</evidence>
<dbReference type="PROSITE" id="PS00678">
    <property type="entry name" value="WD_REPEATS_1"/>
    <property type="match status" value="1"/>
</dbReference>
<evidence type="ECO:0000256" key="1">
    <source>
        <dbReference type="ARBA" id="ARBA00004430"/>
    </source>
</evidence>
<dbReference type="PROSITE" id="PS50082">
    <property type="entry name" value="WD_REPEATS_2"/>
    <property type="match status" value="1"/>
</dbReference>
<reference evidence="14" key="1">
    <citation type="submission" date="2013-10" db="EMBL/GenBank/DDBJ databases">
        <title>Genomic analysis of the causative agents of coccidiosis in chickens.</title>
        <authorList>
            <person name="Reid A.J."/>
            <person name="Blake D."/>
            <person name="Billington K."/>
            <person name="Browne H."/>
            <person name="Dunn M."/>
            <person name="Hung S."/>
            <person name="Kawahara F."/>
            <person name="Miranda-Saavedra D."/>
            <person name="Mourier T."/>
            <person name="Nagra H."/>
            <person name="Otto T.D."/>
            <person name="Rawlings N."/>
            <person name="Sanchez A."/>
            <person name="Sanders M."/>
            <person name="Subramaniam C."/>
            <person name="Tay Y."/>
            <person name="Dear P."/>
            <person name="Doerig C."/>
            <person name="Gruber A."/>
            <person name="Parkinson J."/>
            <person name="Shirley M."/>
            <person name="Wan K.L."/>
            <person name="Berriman M."/>
            <person name="Tomley F."/>
            <person name="Pain A."/>
        </authorList>
    </citation>
    <scope>NUCLEOTIDE SEQUENCE [LARGE SCALE GENOMIC DNA]</scope>
    <source>
        <strain evidence="14">Houghton</strain>
    </source>
</reference>
<dbReference type="EMBL" id="HG725993">
    <property type="protein sequence ID" value="CDJ70527.1"/>
    <property type="molecule type" value="Genomic_DNA"/>
</dbReference>
<gene>
    <name evidence="14" type="ORF">ENH_00085050</name>
</gene>
<protein>
    <submittedName>
        <fullName evidence="14">Dynein intermediate chain, putative</fullName>
    </submittedName>
</protein>
<keyword evidence="6" id="KW-0677">Repeat</keyword>
<evidence type="ECO:0000256" key="9">
    <source>
        <dbReference type="ARBA" id="ARBA00023175"/>
    </source>
</evidence>
<comment type="subcellular location">
    <subcellularLocation>
        <location evidence="1">Cytoplasm</location>
        <location evidence="1">Cytoskeleton</location>
        <location evidence="1">Cilium axoneme</location>
    </subcellularLocation>
</comment>
<dbReference type="Proteomes" id="UP000030754">
    <property type="component" value="Unassembled WGS sequence"/>
</dbReference>
<keyword evidence="8" id="KW-0969">Cilium</keyword>
<dbReference type="GO" id="GO:0036157">
    <property type="term" value="C:outer dynein arm"/>
    <property type="evidence" value="ECO:0007669"/>
    <property type="project" value="TreeGrafter"/>
</dbReference>
<evidence type="ECO:0000313" key="14">
    <source>
        <dbReference type="EMBL" id="CDJ70527.1"/>
    </source>
</evidence>
<feature type="compositionally biased region" description="Low complexity" evidence="13">
    <location>
        <begin position="314"/>
        <end position="327"/>
    </location>
</feature>
<evidence type="ECO:0000256" key="2">
    <source>
        <dbReference type="ARBA" id="ARBA00011059"/>
    </source>
</evidence>
<keyword evidence="10" id="KW-0206">Cytoskeleton</keyword>
<dbReference type="VEuPathDB" id="ToxoDB:ENH_00085050"/>
<dbReference type="InterPro" id="IPR019775">
    <property type="entry name" value="WD40_repeat_CS"/>
</dbReference>
<dbReference type="GO" id="GO:0005874">
    <property type="term" value="C:microtubule"/>
    <property type="evidence" value="ECO:0007669"/>
    <property type="project" value="UniProtKB-KW"/>
</dbReference>
<feature type="compositionally biased region" description="Basic and acidic residues" evidence="13">
    <location>
        <begin position="573"/>
        <end position="587"/>
    </location>
</feature>
<evidence type="ECO:0000256" key="12">
    <source>
        <dbReference type="PROSITE-ProRule" id="PRU00221"/>
    </source>
</evidence>
<dbReference type="PANTHER" id="PTHR12442:SF7">
    <property type="entry name" value="DYNEIN AXONEMAL INTERMEDIATE CHAIN 2"/>
    <property type="match status" value="1"/>
</dbReference>
<dbReference type="Gene3D" id="2.130.10.10">
    <property type="entry name" value="YVTN repeat-like/Quinoprotein amine dehydrogenase"/>
    <property type="match status" value="2"/>
</dbReference>
<keyword evidence="5" id="KW-0493">Microtubule</keyword>
<organism evidence="14 15">
    <name type="scientific">Eimeria necatrix</name>
    <dbReference type="NCBI Taxonomy" id="51315"/>
    <lineage>
        <taxon>Eukaryota</taxon>
        <taxon>Sar</taxon>
        <taxon>Alveolata</taxon>
        <taxon>Apicomplexa</taxon>
        <taxon>Conoidasida</taxon>
        <taxon>Coccidia</taxon>
        <taxon>Eucoccidiorida</taxon>
        <taxon>Eimeriorina</taxon>
        <taxon>Eimeriidae</taxon>
        <taxon>Eimeria</taxon>
    </lineage>
</organism>
<evidence type="ECO:0000256" key="13">
    <source>
        <dbReference type="SAM" id="MobiDB-lite"/>
    </source>
</evidence>
<feature type="region of interest" description="Disordered" evidence="13">
    <location>
        <begin position="523"/>
        <end position="561"/>
    </location>
</feature>
<keyword evidence="11" id="KW-0966">Cell projection</keyword>
<dbReference type="OrthoDB" id="366230at2759"/>
<comment type="similarity">
    <text evidence="2">Belongs to the dynein intermediate chain family.</text>
</comment>
<dbReference type="SUPFAM" id="SSF50978">
    <property type="entry name" value="WD40 repeat-like"/>
    <property type="match status" value="1"/>
</dbReference>
<feature type="compositionally biased region" description="Basic and acidic residues" evidence="13">
    <location>
        <begin position="523"/>
        <end position="550"/>
    </location>
</feature>
<dbReference type="InterPro" id="IPR050687">
    <property type="entry name" value="Dynein_IC"/>
</dbReference>
<feature type="repeat" description="WD" evidence="12">
    <location>
        <begin position="261"/>
        <end position="295"/>
    </location>
</feature>
<dbReference type="PANTHER" id="PTHR12442">
    <property type="entry name" value="DYNEIN INTERMEDIATE CHAIN"/>
    <property type="match status" value="1"/>
</dbReference>